<dbReference type="InterPro" id="IPR009057">
    <property type="entry name" value="Homeodomain-like_sf"/>
</dbReference>
<dbReference type="InterPro" id="IPR036236">
    <property type="entry name" value="Znf_C2H2_sf"/>
</dbReference>
<feature type="region of interest" description="Disordered" evidence="12">
    <location>
        <begin position="1800"/>
        <end position="2076"/>
    </location>
</feature>
<feature type="compositionally biased region" description="Basic and acidic residues" evidence="12">
    <location>
        <begin position="1256"/>
        <end position="1268"/>
    </location>
</feature>
<keyword evidence="8 10" id="KW-0539">Nucleus</keyword>
<feature type="compositionally biased region" description="Polar residues" evidence="12">
    <location>
        <begin position="2019"/>
        <end position="2041"/>
    </location>
</feature>
<dbReference type="InterPro" id="IPR050888">
    <property type="entry name" value="ZnF_C2H2-type_TF"/>
</dbReference>
<feature type="compositionally biased region" description="Low complexity" evidence="12">
    <location>
        <begin position="530"/>
        <end position="541"/>
    </location>
</feature>
<feature type="domain" description="C2H2-type" evidence="14">
    <location>
        <begin position="1411"/>
        <end position="1439"/>
    </location>
</feature>
<evidence type="ECO:0000256" key="7">
    <source>
        <dbReference type="ARBA" id="ARBA00023155"/>
    </source>
</evidence>
<feature type="domain" description="C2H2-type" evidence="14">
    <location>
        <begin position="2112"/>
        <end position="2139"/>
    </location>
</feature>
<dbReference type="GO" id="GO:0008270">
    <property type="term" value="F:zinc ion binding"/>
    <property type="evidence" value="ECO:0007669"/>
    <property type="project" value="UniProtKB-KW"/>
</dbReference>
<feature type="compositionally biased region" description="Polar residues" evidence="12">
    <location>
        <begin position="1809"/>
        <end position="1833"/>
    </location>
</feature>
<feature type="domain" description="Homeobox" evidence="13">
    <location>
        <begin position="553"/>
        <end position="613"/>
    </location>
</feature>
<feature type="compositionally biased region" description="Polar residues" evidence="12">
    <location>
        <begin position="1961"/>
        <end position="1972"/>
    </location>
</feature>
<feature type="region of interest" description="Disordered" evidence="12">
    <location>
        <begin position="508"/>
        <end position="556"/>
    </location>
</feature>
<feature type="compositionally biased region" description="Polar residues" evidence="12">
    <location>
        <begin position="1061"/>
        <end position="1073"/>
    </location>
</feature>
<feature type="compositionally biased region" description="Low complexity" evidence="12">
    <location>
        <begin position="1629"/>
        <end position="1651"/>
    </location>
</feature>
<feature type="compositionally biased region" description="Basic and acidic residues" evidence="12">
    <location>
        <begin position="247"/>
        <end position="258"/>
    </location>
</feature>
<feature type="compositionally biased region" description="Polar residues" evidence="12">
    <location>
        <begin position="892"/>
        <end position="921"/>
    </location>
</feature>
<dbReference type="PROSITE" id="PS50157">
    <property type="entry name" value="ZINC_FINGER_C2H2_2"/>
    <property type="match status" value="4"/>
</dbReference>
<evidence type="ECO:0000256" key="12">
    <source>
        <dbReference type="SAM" id="MobiDB-lite"/>
    </source>
</evidence>
<organism evidence="15 16">
    <name type="scientific">Petrolisthes cinctipes</name>
    <name type="common">Flat porcelain crab</name>
    <dbReference type="NCBI Taxonomy" id="88211"/>
    <lineage>
        <taxon>Eukaryota</taxon>
        <taxon>Metazoa</taxon>
        <taxon>Ecdysozoa</taxon>
        <taxon>Arthropoda</taxon>
        <taxon>Crustacea</taxon>
        <taxon>Multicrustacea</taxon>
        <taxon>Malacostraca</taxon>
        <taxon>Eumalacostraca</taxon>
        <taxon>Eucarida</taxon>
        <taxon>Decapoda</taxon>
        <taxon>Pleocyemata</taxon>
        <taxon>Anomura</taxon>
        <taxon>Galatheoidea</taxon>
        <taxon>Porcellanidae</taxon>
        <taxon>Petrolisthes</taxon>
    </lineage>
</organism>
<feature type="region of interest" description="Disordered" evidence="12">
    <location>
        <begin position="452"/>
        <end position="495"/>
    </location>
</feature>
<feature type="region of interest" description="Disordered" evidence="12">
    <location>
        <begin position="777"/>
        <end position="798"/>
    </location>
</feature>
<dbReference type="InterPro" id="IPR001356">
    <property type="entry name" value="HD"/>
</dbReference>
<keyword evidence="7 10" id="KW-0371">Homeobox</keyword>
<evidence type="ECO:0000256" key="5">
    <source>
        <dbReference type="ARBA" id="ARBA00022833"/>
    </source>
</evidence>
<feature type="compositionally biased region" description="Basic and acidic residues" evidence="12">
    <location>
        <begin position="2264"/>
        <end position="2290"/>
    </location>
</feature>
<evidence type="ECO:0000259" key="13">
    <source>
        <dbReference type="PROSITE" id="PS50071"/>
    </source>
</evidence>
<keyword evidence="3" id="KW-0677">Repeat</keyword>
<feature type="region of interest" description="Disordered" evidence="12">
    <location>
        <begin position="820"/>
        <end position="855"/>
    </location>
</feature>
<feature type="region of interest" description="Disordered" evidence="12">
    <location>
        <begin position="45"/>
        <end position="396"/>
    </location>
</feature>
<keyword evidence="4 9" id="KW-0863">Zinc-finger</keyword>
<keyword evidence="16" id="KW-1185">Reference proteome</keyword>
<feature type="compositionally biased region" description="Polar residues" evidence="12">
    <location>
        <begin position="1846"/>
        <end position="1869"/>
    </location>
</feature>
<feature type="compositionally biased region" description="Basic and acidic residues" evidence="12">
    <location>
        <begin position="141"/>
        <end position="241"/>
    </location>
</feature>
<keyword evidence="5" id="KW-0862">Zinc</keyword>
<feature type="compositionally biased region" description="Polar residues" evidence="12">
    <location>
        <begin position="820"/>
        <end position="833"/>
    </location>
</feature>
<dbReference type="Gene3D" id="1.10.10.60">
    <property type="entry name" value="Homeodomain-like"/>
    <property type="match status" value="1"/>
</dbReference>
<sequence>MESNEPEGVSSGEASQDTSLGPKAASLDPVSLSLSRCESLLDHMIEKVGQREEDPSYQAKGKEKKEKEGEIAKGEQKQNKVVGEKQEEERETVKGELDKNKKVVGDEKEVAKEEKSIKVVGDKKQEKIVEEKKEEEEEVVEEKKLEEAIGGKKEKETGGEKKQKFVKEKKEKEVGEKKQEKFVKEKKEEEVGEKKQEKISRDKEQEKTIGGKNKEKVAGEKKQENAIGGKNKEKVAGENQEKAIGGKNKEKVAGENQEKAIGGKNKEKVAGENQEKAIGGKNKEKDAGEKKQEKAISGKNKQEDLGGKGEKDAVGEKKEEEALGKGVSKNTEEETGGGKIKKESKGDEKDEDEAMGEKNDNGEDETMPEKKDEAAIMESKQSPKDVTGGKPGTPRHLFHLSDNMKKGLSLLAYPSKASTRKKGITSSRSTSNFRITIGEALEKVQDVKEKKLSASTSNSAQSLDHSNNTSRSEPSNLLTNVEGQSGDVNVSKGESEVGRVSVVDLSTLMGEKENTLQNESFQSENMSTESSSNDSLATTSSEGVRQPLAGKAKPTTTSRLKLTSRMEELLKFTFTHEHFPASVHMARLAKMMGIQWSQIRNWFTDRRVENKRAGIFPRDRVLLFCSYCELKLKTETEQKNHLFSIAHVKNILGPEYAGPTPSLESIRWKQLPQSVNAISKNSGGKILAVGYHQAKDKHDSCGKAKLVETASSNQMDTSMSKENVSHSEKLQRLWTNSVLLQDKMEKDLSKSTAKRGRGGKYRGFNGHRQMEMLKSITDSPELSSGEEKGTMRLPDNNHQSSGVIVEKMLIGNRGISALMTDNTSSSVPNSPNHYSGDPCSSSGGDNSKSKDVSATDELESDILYRISRRGKTIPSITVRSERKLSTPGINEKTASASNSAEMVSPISVNHDTGATSAQERNANPEGEYTKDSQESMNTSCEDSDIIDETTIKEEPLSDEGPCNSSSSNYHSIPKDTHREHQLIKIENPMFQNLASRPSTSSQRWIPYRNPHSGNTYKGHTNSTTAKMYSSRYKSQEASTGSRGRPHSSGIKRGMSGRRSPQVATPSPRTSTRLRSLHEESIMLGYQCPTCHKIFQTEWLMIKHCLTHLKYQCYICDQMFPNEVTLKYHLIDHLAGAYEDEKYYCQFSCKTCHSLKCECYIPTYCKPRELPKKFPRPQKARRSKKTFITRPNSGPNDHLRVNLSQYRKLVHRSAPVIRGKSISSVSQKPSTLSVNNSSPLKQSKQLEEVTNSTVVDTKTENHTNRDTEPQPHNIARNSVSKEATPGQSNSPSVSVQPVSGAQATQMDEDTEAPVPTKKHATRKKPAPKLSNNFVYKDADYYYMCEICDASFLSKVELNEHMFFHRLKSRSRRGEKRGQNFEEESEVLKKMKTDEPLSKTDVETITVGGFERFKCPMCKGHFATITDLNRHKTQAHSENVAPQITELLQCVYCDKLYRRDRELRRHLKHDCVYAPKSLKECLTPGVSLELASDGPHYRIVKKNVVTQYLNDPGTSSKSSGKVSKRGPITCKYCQMVTKREAEMKRHVWKYCSRIPKDVIMQFKKGASLKELGFVFGTKGETLKISKSESCKDNVDPDLCDDSSVQEIDDDTTPQQQKQPPPADLPTTPTKTDSPTHSGSPSPTSTPNKSPPQSQISLVPISSLLSTPAPQSSSVSSVKSLPSPVMSIPVVPPTSMGTKSRHPLVCGYCGIWYFREQAILKHMKERCIRLPPYEKELLENGAQLYNVSQEKSVCVSLAPGSVATYKMVEVPEHKRQNLTLPPIDIEFNKDIKILSSEVHESLESKAADGTKGLTTSEPSTSIASTKVSGTPTTSLKSDLMPATPVKSPVIQTTPVKTSEVESTPVKTPQVKGTPTKSTRKETTSSKFPGNESTCVSSPGKDGIPVKAQEETTPVSLAGKENTPVTSPAKGTIPINTLVKEGTPVKGPEKEGTPVKSSEKERTPVKSQGKGSTPVKSQGKRRTLVKSPEKGSTPAKSPGKETTPVKSQEQKNTPVKSKGKLTTPVTSLNSQTSTPIVSSPGAKTTPSLESVVSPISSSETSTTTKPTLGKPKKKTGKYPVKLNRGPRCRRCYEHFETQDAVLAHSSVHHGPKKGMYKCKLCLAKIPKYKELREHIWGHTNETPYRCHLCYEMYRWSDTLIEHFQKEHGYNMANERNLYKWLPKRNGKYREIKSPSKNCEETLDDVDASLDSLAEVMVITDSDICTEKKDTKPKNEMVPKVEEKSVIDNSDLSEKGTSEGSVADAGPVEDLKELKSDAKGKGSDVGEVKKQDKQKAPQNVKEQTTLRLRKCRLKKIEAKGKKLSIENNNDSNSSSSEVGKDASASGKKVEKSVGQKKGKESKDTSPAESEKDTSVEDGYTENGEGLLSNLDNLESVIETIHLTDTHLS</sequence>
<dbReference type="InterPro" id="IPR017970">
    <property type="entry name" value="Homeobox_CS"/>
</dbReference>
<feature type="region of interest" description="Disordered" evidence="12">
    <location>
        <begin position="992"/>
        <end position="1073"/>
    </location>
</feature>
<feature type="compositionally biased region" description="Polar residues" evidence="12">
    <location>
        <begin position="1011"/>
        <end position="1041"/>
    </location>
</feature>
<comment type="caution">
    <text evidence="15">The sequence shown here is derived from an EMBL/GenBank/DDBJ whole genome shotgun (WGS) entry which is preliminary data.</text>
</comment>
<feature type="compositionally biased region" description="Basic and acidic residues" evidence="12">
    <location>
        <begin position="2342"/>
        <end position="2369"/>
    </location>
</feature>
<proteinExistence type="predicted"/>
<feature type="compositionally biased region" description="Basic and acidic residues" evidence="12">
    <location>
        <begin position="2222"/>
        <end position="2252"/>
    </location>
</feature>
<evidence type="ECO:0000256" key="1">
    <source>
        <dbReference type="ARBA" id="ARBA00004123"/>
    </source>
</evidence>
<evidence type="ECO:0000313" key="16">
    <source>
        <dbReference type="Proteomes" id="UP001286313"/>
    </source>
</evidence>
<evidence type="ECO:0000313" key="15">
    <source>
        <dbReference type="EMBL" id="KAK3863154.1"/>
    </source>
</evidence>
<comment type="subcellular location">
    <subcellularLocation>
        <location evidence="1 10 11">Nucleus</location>
    </subcellularLocation>
</comment>
<dbReference type="Pfam" id="PF00046">
    <property type="entry name" value="Homeodomain"/>
    <property type="match status" value="1"/>
</dbReference>
<feature type="compositionally biased region" description="Basic and acidic residues" evidence="12">
    <location>
        <begin position="355"/>
        <end position="374"/>
    </location>
</feature>
<feature type="compositionally biased region" description="Polar residues" evidence="12">
    <location>
        <begin position="453"/>
        <end position="488"/>
    </location>
</feature>
<evidence type="ECO:0000256" key="8">
    <source>
        <dbReference type="ARBA" id="ARBA00023242"/>
    </source>
</evidence>
<evidence type="ECO:0000256" key="3">
    <source>
        <dbReference type="ARBA" id="ARBA00022737"/>
    </source>
</evidence>
<dbReference type="GO" id="GO:0003677">
    <property type="term" value="F:DNA binding"/>
    <property type="evidence" value="ECO:0007669"/>
    <property type="project" value="UniProtKB-UniRule"/>
</dbReference>
<dbReference type="GO" id="GO:0000981">
    <property type="term" value="F:DNA-binding transcription factor activity, RNA polymerase II-specific"/>
    <property type="evidence" value="ECO:0007669"/>
    <property type="project" value="InterPro"/>
</dbReference>
<evidence type="ECO:0000259" key="14">
    <source>
        <dbReference type="PROSITE" id="PS50157"/>
    </source>
</evidence>
<dbReference type="InterPro" id="IPR013087">
    <property type="entry name" value="Znf_C2H2_type"/>
</dbReference>
<dbReference type="SMART" id="SM00355">
    <property type="entry name" value="ZnF_C2H2"/>
    <property type="match status" value="11"/>
</dbReference>
<feature type="region of interest" description="Disordered" evidence="12">
    <location>
        <begin position="877"/>
        <end position="976"/>
    </location>
</feature>
<evidence type="ECO:0000256" key="2">
    <source>
        <dbReference type="ARBA" id="ARBA00022723"/>
    </source>
</evidence>
<dbReference type="SUPFAM" id="SSF46689">
    <property type="entry name" value="Homeodomain-like"/>
    <property type="match status" value="1"/>
</dbReference>
<feature type="compositionally biased region" description="Polar residues" evidence="12">
    <location>
        <begin position="2000"/>
        <end position="2011"/>
    </location>
</feature>
<feature type="compositionally biased region" description="Low complexity" evidence="12">
    <location>
        <begin position="2322"/>
        <end position="2331"/>
    </location>
</feature>
<feature type="compositionally biased region" description="Polar residues" evidence="12">
    <location>
        <begin position="515"/>
        <end position="529"/>
    </location>
</feature>
<dbReference type="Proteomes" id="UP001286313">
    <property type="component" value="Unassembled WGS sequence"/>
</dbReference>
<dbReference type="Gene3D" id="3.30.160.60">
    <property type="entry name" value="Classic Zinc Finger"/>
    <property type="match status" value="2"/>
</dbReference>
<evidence type="ECO:0000256" key="9">
    <source>
        <dbReference type="PROSITE-ProRule" id="PRU00042"/>
    </source>
</evidence>
<feature type="region of interest" description="Disordered" evidence="12">
    <location>
        <begin position="2222"/>
        <end position="2302"/>
    </location>
</feature>
<feature type="region of interest" description="Disordered" evidence="12">
    <location>
        <begin position="1"/>
        <end position="30"/>
    </location>
</feature>
<dbReference type="PANTHER" id="PTHR24406">
    <property type="entry name" value="TRANSCRIPTIONAL REPRESSOR CTCFL-RELATED"/>
    <property type="match status" value="1"/>
</dbReference>
<feature type="region of interest" description="Disordered" evidence="12">
    <location>
        <begin position="2314"/>
        <end position="2389"/>
    </location>
</feature>
<evidence type="ECO:0000256" key="10">
    <source>
        <dbReference type="PROSITE-ProRule" id="PRU00108"/>
    </source>
</evidence>
<name>A0AAE1K3K8_PETCI</name>
<evidence type="ECO:0000256" key="6">
    <source>
        <dbReference type="ARBA" id="ARBA00023125"/>
    </source>
</evidence>
<dbReference type="PROSITE" id="PS00027">
    <property type="entry name" value="HOMEOBOX_1"/>
    <property type="match status" value="1"/>
</dbReference>
<feature type="region of interest" description="Disordered" evidence="12">
    <location>
        <begin position="1585"/>
        <end position="1652"/>
    </location>
</feature>
<feature type="compositionally biased region" description="Low complexity" evidence="12">
    <location>
        <begin position="1284"/>
        <end position="1302"/>
    </location>
</feature>
<dbReference type="SMART" id="SM00389">
    <property type="entry name" value="HOX"/>
    <property type="match status" value="1"/>
</dbReference>
<keyword evidence="6 10" id="KW-0238">DNA-binding</keyword>
<dbReference type="CDD" id="cd00086">
    <property type="entry name" value="homeodomain"/>
    <property type="match status" value="1"/>
</dbReference>
<evidence type="ECO:0000256" key="11">
    <source>
        <dbReference type="RuleBase" id="RU000682"/>
    </source>
</evidence>
<gene>
    <name evidence="15" type="ORF">Pcinc_031031</name>
</gene>
<feature type="compositionally biased region" description="Polar residues" evidence="12">
    <location>
        <begin position="992"/>
        <end position="1003"/>
    </location>
</feature>
<feature type="compositionally biased region" description="Basic residues" evidence="12">
    <location>
        <begin position="1172"/>
        <end position="1186"/>
    </location>
</feature>
<dbReference type="PROSITE" id="PS00028">
    <property type="entry name" value="ZINC_FINGER_C2H2_1"/>
    <property type="match status" value="7"/>
</dbReference>
<reference evidence="15" key="1">
    <citation type="submission" date="2023-10" db="EMBL/GenBank/DDBJ databases">
        <title>Genome assemblies of two species of porcelain crab, Petrolisthes cinctipes and Petrolisthes manimaculis (Anomura: Porcellanidae).</title>
        <authorList>
            <person name="Angst P."/>
        </authorList>
    </citation>
    <scope>NUCLEOTIDE SEQUENCE</scope>
    <source>
        <strain evidence="15">PB745_01</strain>
        <tissue evidence="15">Gill</tissue>
    </source>
</reference>
<keyword evidence="2" id="KW-0479">Metal-binding</keyword>
<dbReference type="PROSITE" id="PS50071">
    <property type="entry name" value="HOMEOBOX_2"/>
    <property type="match status" value="1"/>
</dbReference>
<feature type="compositionally biased region" description="Polar residues" evidence="12">
    <location>
        <begin position="2291"/>
        <end position="2301"/>
    </location>
</feature>
<feature type="compositionally biased region" description="Basic and acidic residues" evidence="12">
    <location>
        <begin position="45"/>
        <end position="132"/>
    </location>
</feature>
<feature type="compositionally biased region" description="Basic and acidic residues" evidence="12">
    <location>
        <begin position="1943"/>
        <end position="1960"/>
    </location>
</feature>
<feature type="compositionally biased region" description="Low complexity" evidence="12">
    <location>
        <begin position="2042"/>
        <end position="2065"/>
    </location>
</feature>
<feature type="compositionally biased region" description="Basic and acidic residues" evidence="12">
    <location>
        <begin position="264"/>
        <end position="275"/>
    </location>
</feature>
<feature type="compositionally biased region" description="Basic and acidic residues" evidence="12">
    <location>
        <begin position="281"/>
        <end position="323"/>
    </location>
</feature>
<feature type="domain" description="C2H2-type" evidence="14">
    <location>
        <begin position="1341"/>
        <end position="1368"/>
    </location>
</feature>
<feature type="compositionally biased region" description="Polar residues" evidence="12">
    <location>
        <begin position="1220"/>
        <end position="1255"/>
    </location>
</feature>
<dbReference type="SUPFAM" id="SSF57667">
    <property type="entry name" value="beta-beta-alpha zinc fingers"/>
    <property type="match status" value="3"/>
</dbReference>
<feature type="domain" description="C2H2-type" evidence="14">
    <location>
        <begin position="2082"/>
        <end position="2109"/>
    </location>
</feature>
<dbReference type="GO" id="GO:0005634">
    <property type="term" value="C:nucleus"/>
    <property type="evidence" value="ECO:0007669"/>
    <property type="project" value="UniProtKB-SubCell"/>
</dbReference>
<feature type="region of interest" description="Disordered" evidence="12">
    <location>
        <begin position="1171"/>
        <end position="1198"/>
    </location>
</feature>
<accession>A0AAE1K3K8</accession>
<evidence type="ECO:0000256" key="4">
    <source>
        <dbReference type="ARBA" id="ARBA00022771"/>
    </source>
</evidence>
<feature type="DNA-binding region" description="Homeobox" evidence="10">
    <location>
        <begin position="555"/>
        <end position="614"/>
    </location>
</feature>
<protein>
    <submittedName>
        <fullName evidence="15">Uncharacterized protein</fullName>
    </submittedName>
</protein>
<dbReference type="EMBL" id="JAWQEG010004067">
    <property type="protein sequence ID" value="KAK3863154.1"/>
    <property type="molecule type" value="Genomic_DNA"/>
</dbReference>
<feature type="region of interest" description="Disordered" evidence="12">
    <location>
        <begin position="1219"/>
        <end position="1323"/>
    </location>
</feature>